<protein>
    <submittedName>
        <fullName evidence="2">Permease of the drug/metabolite transporter (DMT) superfamily</fullName>
    </submittedName>
</protein>
<feature type="compositionally biased region" description="Basic and acidic residues" evidence="1">
    <location>
        <begin position="237"/>
        <end position="252"/>
    </location>
</feature>
<feature type="compositionally biased region" description="Low complexity" evidence="1">
    <location>
        <begin position="38"/>
        <end position="52"/>
    </location>
</feature>
<feature type="region of interest" description="Disordered" evidence="1">
    <location>
        <begin position="25"/>
        <end position="71"/>
    </location>
</feature>
<feature type="non-terminal residue" evidence="2">
    <location>
        <position position="1"/>
    </location>
</feature>
<feature type="compositionally biased region" description="Low complexity" evidence="1">
    <location>
        <begin position="60"/>
        <end position="71"/>
    </location>
</feature>
<feature type="non-terminal residue" evidence="2">
    <location>
        <position position="322"/>
    </location>
</feature>
<accession>A0A6J4LII9</accession>
<evidence type="ECO:0000256" key="1">
    <source>
        <dbReference type="SAM" id="MobiDB-lite"/>
    </source>
</evidence>
<gene>
    <name evidence="2" type="ORF">AVDCRST_MAG90-1572</name>
</gene>
<proteinExistence type="predicted"/>
<feature type="region of interest" description="Disordered" evidence="1">
    <location>
        <begin position="87"/>
        <end position="221"/>
    </location>
</feature>
<dbReference type="EMBL" id="CADCUC010000300">
    <property type="protein sequence ID" value="CAA9332607.1"/>
    <property type="molecule type" value="Genomic_DNA"/>
</dbReference>
<feature type="compositionally biased region" description="Low complexity" evidence="1">
    <location>
        <begin position="152"/>
        <end position="161"/>
    </location>
</feature>
<organism evidence="2">
    <name type="scientific">uncultured Microvirga sp</name>
    <dbReference type="NCBI Taxonomy" id="412392"/>
    <lineage>
        <taxon>Bacteria</taxon>
        <taxon>Pseudomonadati</taxon>
        <taxon>Pseudomonadota</taxon>
        <taxon>Alphaproteobacteria</taxon>
        <taxon>Hyphomicrobiales</taxon>
        <taxon>Methylobacteriaceae</taxon>
        <taxon>Microvirga</taxon>
        <taxon>environmental samples</taxon>
    </lineage>
</organism>
<feature type="compositionally biased region" description="Basic residues" evidence="1">
    <location>
        <begin position="253"/>
        <end position="268"/>
    </location>
</feature>
<feature type="compositionally biased region" description="Basic and acidic residues" evidence="1">
    <location>
        <begin position="113"/>
        <end position="150"/>
    </location>
</feature>
<sequence length="322" mass="35487">DLPRVGVARRVVRPVGRVILLHRGRGQGAAVPHHRSPAGRAGRAYPARSPARAWDEAAEGPPHLGRPGRHGVPQQCRAVLVHRLGPDPHCVRSRLDTERDHASGDGSRGACADPRRENDPEPARRRDGGFRRRGPDDRPRRVGGPRDERLGPVGLPLSRRVLPVRRRVRPPLQADGRGPDCDRRGPGHRFGPHAAPRRSSDRPAMDASPAQPHCMGRGARPGRALDRAGLCALFPDSRQRGRDEPYARDVSHPGHRNPARKHRARRAARPGAFPRHGLDRRRPRGDRRPPAQADDPRPLVAALPHARKQVSRARNLSGPGYL</sequence>
<reference evidence="2" key="1">
    <citation type="submission" date="2020-02" db="EMBL/GenBank/DDBJ databases">
        <authorList>
            <person name="Meier V. D."/>
        </authorList>
    </citation>
    <scope>NUCLEOTIDE SEQUENCE</scope>
    <source>
        <strain evidence="2">AVDCRST_MAG90</strain>
    </source>
</reference>
<feature type="compositionally biased region" description="Basic and acidic residues" evidence="1">
    <location>
        <begin position="87"/>
        <end position="103"/>
    </location>
</feature>
<evidence type="ECO:0000313" key="2">
    <source>
        <dbReference type="EMBL" id="CAA9332607.1"/>
    </source>
</evidence>
<feature type="region of interest" description="Disordered" evidence="1">
    <location>
        <begin position="236"/>
        <end position="322"/>
    </location>
</feature>
<name>A0A6J4LII9_9HYPH</name>
<dbReference type="AlphaFoldDB" id="A0A6J4LII9"/>
<feature type="compositionally biased region" description="Basic and acidic residues" evidence="1">
    <location>
        <begin position="286"/>
        <end position="297"/>
    </location>
</feature>